<organism evidence="2 3">
    <name type="scientific">Lineolata rhizophorae</name>
    <dbReference type="NCBI Taxonomy" id="578093"/>
    <lineage>
        <taxon>Eukaryota</taxon>
        <taxon>Fungi</taxon>
        <taxon>Dikarya</taxon>
        <taxon>Ascomycota</taxon>
        <taxon>Pezizomycotina</taxon>
        <taxon>Dothideomycetes</taxon>
        <taxon>Dothideomycetes incertae sedis</taxon>
        <taxon>Lineolatales</taxon>
        <taxon>Lineolataceae</taxon>
        <taxon>Lineolata</taxon>
    </lineage>
</organism>
<dbReference type="InterPro" id="IPR053185">
    <property type="entry name" value="SET_domain_protein"/>
</dbReference>
<keyword evidence="3" id="KW-1185">Reference proteome</keyword>
<dbReference type="Gene3D" id="2.170.270.10">
    <property type="entry name" value="SET domain"/>
    <property type="match status" value="1"/>
</dbReference>
<dbReference type="Pfam" id="PF00856">
    <property type="entry name" value="SET"/>
    <property type="match status" value="1"/>
</dbReference>
<dbReference type="PANTHER" id="PTHR47332:SF4">
    <property type="entry name" value="SET DOMAIN-CONTAINING PROTEIN 5"/>
    <property type="match status" value="1"/>
</dbReference>
<dbReference type="OrthoDB" id="265717at2759"/>
<dbReference type="InterPro" id="IPR001214">
    <property type="entry name" value="SET_dom"/>
</dbReference>
<protein>
    <recommendedName>
        <fullName evidence="1">SET domain-containing protein</fullName>
    </recommendedName>
</protein>
<dbReference type="AlphaFoldDB" id="A0A6A6P8A2"/>
<evidence type="ECO:0000313" key="3">
    <source>
        <dbReference type="Proteomes" id="UP000799766"/>
    </source>
</evidence>
<evidence type="ECO:0000259" key="1">
    <source>
        <dbReference type="PROSITE" id="PS50280"/>
    </source>
</evidence>
<dbReference type="Proteomes" id="UP000799766">
    <property type="component" value="Unassembled WGS sequence"/>
</dbReference>
<dbReference type="EMBL" id="MU001674">
    <property type="protein sequence ID" value="KAF2460037.1"/>
    <property type="molecule type" value="Genomic_DNA"/>
</dbReference>
<dbReference type="PANTHER" id="PTHR47332">
    <property type="entry name" value="SET DOMAIN-CONTAINING PROTEIN 5"/>
    <property type="match status" value="1"/>
</dbReference>
<dbReference type="SMART" id="SM00317">
    <property type="entry name" value="SET"/>
    <property type="match status" value="1"/>
</dbReference>
<gene>
    <name evidence="2" type="ORF">BDY21DRAFT_316868</name>
</gene>
<accession>A0A6A6P8A2</accession>
<sequence length="337" mass="38209">MSQNHPYRSFEVPSNAPFELKPSPGKGWGAFSTTKIDRGAVILKEKPLFVIRKPHEQITEEDVWTAFQHLAPSAKQHFLNLRDNACGPFTHMTKAFAENSFEVSNRTWLGASISPVHGLFLLHSRFNHSCIPNSKIPTNSDEIVTSFATRDIMAGEEITFCYNDDFECRNRHERHQALRFACNCKACLIGTPFQQLSDIRRTLIRGLNYLTHGVDVNGQRQEGPTSPIIVDRELKKAAENFCIPLSSRLIYELLVAYLLEEEGLLDDLRLERLNPTLWQITGSFHTESNASIARLAMKQKSWLEKFCMAFGLYGRADVADHVVSKGLRMLRGLSIES</sequence>
<evidence type="ECO:0000313" key="2">
    <source>
        <dbReference type="EMBL" id="KAF2460037.1"/>
    </source>
</evidence>
<name>A0A6A6P8A2_9PEZI</name>
<feature type="domain" description="SET" evidence="1">
    <location>
        <begin position="16"/>
        <end position="163"/>
    </location>
</feature>
<dbReference type="SUPFAM" id="SSF82199">
    <property type="entry name" value="SET domain"/>
    <property type="match status" value="1"/>
</dbReference>
<dbReference type="InterPro" id="IPR046341">
    <property type="entry name" value="SET_dom_sf"/>
</dbReference>
<dbReference type="CDD" id="cd20071">
    <property type="entry name" value="SET_SMYD"/>
    <property type="match status" value="1"/>
</dbReference>
<dbReference type="PROSITE" id="PS50280">
    <property type="entry name" value="SET"/>
    <property type="match status" value="1"/>
</dbReference>
<reference evidence="2" key="1">
    <citation type="journal article" date="2020" name="Stud. Mycol.">
        <title>101 Dothideomycetes genomes: a test case for predicting lifestyles and emergence of pathogens.</title>
        <authorList>
            <person name="Haridas S."/>
            <person name="Albert R."/>
            <person name="Binder M."/>
            <person name="Bloem J."/>
            <person name="Labutti K."/>
            <person name="Salamov A."/>
            <person name="Andreopoulos B."/>
            <person name="Baker S."/>
            <person name="Barry K."/>
            <person name="Bills G."/>
            <person name="Bluhm B."/>
            <person name="Cannon C."/>
            <person name="Castanera R."/>
            <person name="Culley D."/>
            <person name="Daum C."/>
            <person name="Ezra D."/>
            <person name="Gonzalez J."/>
            <person name="Henrissat B."/>
            <person name="Kuo A."/>
            <person name="Liang C."/>
            <person name="Lipzen A."/>
            <person name="Lutzoni F."/>
            <person name="Magnuson J."/>
            <person name="Mondo S."/>
            <person name="Nolan M."/>
            <person name="Ohm R."/>
            <person name="Pangilinan J."/>
            <person name="Park H.-J."/>
            <person name="Ramirez L."/>
            <person name="Alfaro M."/>
            <person name="Sun H."/>
            <person name="Tritt A."/>
            <person name="Yoshinaga Y."/>
            <person name="Zwiers L.-H."/>
            <person name="Turgeon B."/>
            <person name="Goodwin S."/>
            <person name="Spatafora J."/>
            <person name="Crous P."/>
            <person name="Grigoriev I."/>
        </authorList>
    </citation>
    <scope>NUCLEOTIDE SEQUENCE</scope>
    <source>
        <strain evidence="2">ATCC 16933</strain>
    </source>
</reference>
<proteinExistence type="predicted"/>